<comment type="caution">
    <text evidence="21">Lacks conserved residue(s) required for the propagation of feature annotation.</text>
</comment>
<dbReference type="EMBL" id="CP032406">
    <property type="protein sequence ID" value="QRF54542.1"/>
    <property type="molecule type" value="Genomic_DNA"/>
</dbReference>
<keyword evidence="23" id="KW-1185">Reference proteome</keyword>
<organism evidence="22 23">
    <name type="scientific">Rhizobium rosettiformans</name>
    <dbReference type="NCBI Taxonomy" id="1368430"/>
    <lineage>
        <taxon>Bacteria</taxon>
        <taxon>Pseudomonadati</taxon>
        <taxon>Pseudomonadota</taxon>
        <taxon>Alphaproteobacteria</taxon>
        <taxon>Hyphomicrobiales</taxon>
        <taxon>Rhizobiaceae</taxon>
        <taxon>Rhizobium/Agrobacterium group</taxon>
        <taxon>Rhizobium</taxon>
    </lineage>
</organism>
<proteinExistence type="inferred from homology"/>
<comment type="catalytic activity">
    <reaction evidence="21">
        <text>a 1,2-diacyl-sn-glycerol + ATP = a 1,2-diacyl-sn-glycero-3-phosphate + ADP + H(+)</text>
        <dbReference type="Rhea" id="RHEA:10272"/>
        <dbReference type="ChEBI" id="CHEBI:15378"/>
        <dbReference type="ChEBI" id="CHEBI:17815"/>
        <dbReference type="ChEBI" id="CHEBI:30616"/>
        <dbReference type="ChEBI" id="CHEBI:58608"/>
        <dbReference type="ChEBI" id="CHEBI:456216"/>
        <dbReference type="EC" id="2.7.1.107"/>
    </reaction>
</comment>
<reference evidence="22 23" key="1">
    <citation type="submission" date="2018-09" db="EMBL/GenBank/DDBJ databases">
        <title>Rhizobium sp. MAE2-X.</title>
        <authorList>
            <person name="Lee Y."/>
            <person name="Jeon C.O."/>
        </authorList>
    </citation>
    <scope>NUCLEOTIDE SEQUENCE [LARGE SCALE GENOMIC DNA]</scope>
    <source>
        <strain evidence="22 23">MAE2-X</strain>
        <plasmid evidence="22 23">p1</plasmid>
    </source>
</reference>
<dbReference type="PANTHER" id="PTHR34299">
    <property type="entry name" value="DIACYLGLYCEROL KINASE"/>
    <property type="match status" value="1"/>
</dbReference>
<evidence type="ECO:0000256" key="7">
    <source>
        <dbReference type="ARBA" id="ARBA00022516"/>
    </source>
</evidence>
<keyword evidence="14 21" id="KW-0067">ATP-binding</keyword>
<evidence type="ECO:0000256" key="12">
    <source>
        <dbReference type="ARBA" id="ARBA00022741"/>
    </source>
</evidence>
<keyword evidence="9 21" id="KW-0808">Transferase</keyword>
<evidence type="ECO:0000256" key="6">
    <source>
        <dbReference type="ARBA" id="ARBA00022475"/>
    </source>
</evidence>
<evidence type="ECO:0000256" key="20">
    <source>
        <dbReference type="ARBA" id="ARBA00023264"/>
    </source>
</evidence>
<dbReference type="EC" id="2.7.1.107" evidence="4 21"/>
<evidence type="ECO:0000256" key="14">
    <source>
        <dbReference type="ARBA" id="ARBA00022840"/>
    </source>
</evidence>
<keyword evidence="17 21" id="KW-0443">Lipid metabolism</keyword>
<evidence type="ECO:0000256" key="3">
    <source>
        <dbReference type="ARBA" id="ARBA00005967"/>
    </source>
</evidence>
<comment type="cofactor">
    <cofactor evidence="1">
        <name>Mg(2+)</name>
        <dbReference type="ChEBI" id="CHEBI:18420"/>
    </cofactor>
</comment>
<evidence type="ECO:0000256" key="16">
    <source>
        <dbReference type="ARBA" id="ARBA00022989"/>
    </source>
</evidence>
<feature type="transmembrane region" description="Helical" evidence="21">
    <location>
        <begin position="103"/>
        <end position="123"/>
    </location>
</feature>
<keyword evidence="10 21" id="KW-0812">Transmembrane</keyword>
<name>A0ABX7F4A4_9HYPH</name>
<evidence type="ECO:0000256" key="21">
    <source>
        <dbReference type="RuleBase" id="RU363065"/>
    </source>
</evidence>
<gene>
    <name evidence="22" type="ORF">D4A92_23920</name>
</gene>
<comment type="function">
    <text evidence="21">Catalyzes the ATP-dependent phosphorylation of sn-l,2-diacylglycerol (DAG) to phosphatidic acid. Involved in the recycling of diacylglycerol produced as a by-product during membrane-derived oligosaccharide (MDO) biosynthesis.</text>
</comment>
<keyword evidence="18 21" id="KW-0472">Membrane</keyword>
<keyword evidence="6" id="KW-1003">Cell membrane</keyword>
<dbReference type="Gene3D" id="1.10.287.3610">
    <property type="match status" value="1"/>
</dbReference>
<keyword evidence="8 21" id="KW-0997">Cell inner membrane</keyword>
<sequence>MTQQTEQAPLKQVGISHLFSAAGYSVGGLTRLAKEAAFRQEVVAGAGLLAAYAIMDVTAAIRLSAAVLFLLLIAMEAVNTAIEEIIDRISPEVSDTGKHAKDLGSLAVFCLILANSLLLLYALSIHFSM</sequence>
<evidence type="ECO:0000256" key="17">
    <source>
        <dbReference type="ARBA" id="ARBA00023098"/>
    </source>
</evidence>
<evidence type="ECO:0000256" key="1">
    <source>
        <dbReference type="ARBA" id="ARBA00001946"/>
    </source>
</evidence>
<evidence type="ECO:0000256" key="5">
    <source>
        <dbReference type="ARBA" id="ARBA00017575"/>
    </source>
</evidence>
<keyword evidence="22" id="KW-0614">Plasmid</keyword>
<evidence type="ECO:0000256" key="2">
    <source>
        <dbReference type="ARBA" id="ARBA00004429"/>
    </source>
</evidence>
<dbReference type="PANTHER" id="PTHR34299:SF1">
    <property type="entry name" value="DIACYLGLYCEROL KINASE"/>
    <property type="match status" value="1"/>
</dbReference>
<dbReference type="Proteomes" id="UP000596351">
    <property type="component" value="Plasmid p1"/>
</dbReference>
<dbReference type="GO" id="GO:0016301">
    <property type="term" value="F:kinase activity"/>
    <property type="evidence" value="ECO:0007669"/>
    <property type="project" value="UniProtKB-KW"/>
</dbReference>
<evidence type="ECO:0000256" key="11">
    <source>
        <dbReference type="ARBA" id="ARBA00022723"/>
    </source>
</evidence>
<evidence type="ECO:0000313" key="23">
    <source>
        <dbReference type="Proteomes" id="UP000596351"/>
    </source>
</evidence>
<keyword evidence="13 21" id="KW-0418">Kinase</keyword>
<dbReference type="CDD" id="cd14264">
    <property type="entry name" value="DAGK_IM"/>
    <property type="match status" value="1"/>
</dbReference>
<dbReference type="InterPro" id="IPR033718">
    <property type="entry name" value="DAGK_prok"/>
</dbReference>
<keyword evidence="15" id="KW-0460">Magnesium</keyword>
<keyword evidence="20 21" id="KW-1208">Phospholipid metabolism</keyword>
<evidence type="ECO:0000256" key="18">
    <source>
        <dbReference type="ARBA" id="ARBA00023136"/>
    </source>
</evidence>
<dbReference type="InterPro" id="IPR000829">
    <property type="entry name" value="DAGK"/>
</dbReference>
<evidence type="ECO:0000256" key="15">
    <source>
        <dbReference type="ARBA" id="ARBA00022842"/>
    </source>
</evidence>
<evidence type="ECO:0000313" key="22">
    <source>
        <dbReference type="EMBL" id="QRF54542.1"/>
    </source>
</evidence>
<evidence type="ECO:0000256" key="8">
    <source>
        <dbReference type="ARBA" id="ARBA00022519"/>
    </source>
</evidence>
<keyword evidence="11" id="KW-0479">Metal-binding</keyword>
<dbReference type="InterPro" id="IPR036945">
    <property type="entry name" value="DAGK_sf"/>
</dbReference>
<dbReference type="Pfam" id="PF01219">
    <property type="entry name" value="DAGK_prokar"/>
    <property type="match status" value="1"/>
</dbReference>
<evidence type="ECO:0000256" key="9">
    <source>
        <dbReference type="ARBA" id="ARBA00022679"/>
    </source>
</evidence>
<evidence type="ECO:0000256" key="4">
    <source>
        <dbReference type="ARBA" id="ARBA00012133"/>
    </source>
</evidence>
<keyword evidence="16 21" id="KW-1133">Transmembrane helix</keyword>
<keyword evidence="12 21" id="KW-0547">Nucleotide-binding</keyword>
<geneLocation type="plasmid" evidence="22 23">
    <name>p1</name>
</geneLocation>
<evidence type="ECO:0000256" key="13">
    <source>
        <dbReference type="ARBA" id="ARBA00022777"/>
    </source>
</evidence>
<evidence type="ECO:0000256" key="10">
    <source>
        <dbReference type="ARBA" id="ARBA00022692"/>
    </source>
</evidence>
<feature type="transmembrane region" description="Helical" evidence="21">
    <location>
        <begin position="61"/>
        <end position="82"/>
    </location>
</feature>
<dbReference type="RefSeq" id="WP_203020478.1">
    <property type="nucleotide sequence ID" value="NZ_CP032406.1"/>
</dbReference>
<accession>A0ABX7F4A4</accession>
<protein>
    <recommendedName>
        <fullName evidence="5 21">Diacylglycerol kinase</fullName>
        <ecNumber evidence="4 21">2.7.1.107</ecNumber>
    </recommendedName>
</protein>
<keyword evidence="19" id="KW-0594">Phospholipid biosynthesis</keyword>
<comment type="subcellular location">
    <subcellularLocation>
        <location evidence="2 21">Cell inner membrane</location>
        <topology evidence="2 21">Multi-pass membrane protein</topology>
    </subcellularLocation>
</comment>
<evidence type="ECO:0000256" key="19">
    <source>
        <dbReference type="ARBA" id="ARBA00023209"/>
    </source>
</evidence>
<keyword evidence="7" id="KW-0444">Lipid biosynthesis</keyword>
<comment type="similarity">
    <text evidence="3 21">Belongs to the bacterial diacylglycerol kinase family.</text>
</comment>